<reference evidence="2" key="4">
    <citation type="submission" date="2015-06" db="UniProtKB">
        <authorList>
            <consortium name="EnsemblMetazoa"/>
        </authorList>
    </citation>
    <scope>IDENTIFICATION</scope>
</reference>
<sequence length="150" mass="17727">MRCFLRPLPVQLTAKRLSRSNRDDRDDLCFYWEGVVVDLMHARSSRSQTRGWSWCVHGTRCVFRSCCLFCLDNDNDEDGQNENENKTRNEYGAWLPGDLFPRPLTAPFREFLVSRSSVKVVWIGGNFYSFFVEKPLSLRRFHEFERWCSG</sequence>
<protein>
    <submittedName>
        <fullName evidence="1 2">Uncharacterized protein</fullName>
    </submittedName>
</protein>
<organism evidence="1">
    <name type="scientific">Anopheles darlingi</name>
    <name type="common">Mosquito</name>
    <dbReference type="NCBI Taxonomy" id="43151"/>
    <lineage>
        <taxon>Eukaryota</taxon>
        <taxon>Metazoa</taxon>
        <taxon>Ecdysozoa</taxon>
        <taxon>Arthropoda</taxon>
        <taxon>Hexapoda</taxon>
        <taxon>Insecta</taxon>
        <taxon>Pterygota</taxon>
        <taxon>Neoptera</taxon>
        <taxon>Endopterygota</taxon>
        <taxon>Diptera</taxon>
        <taxon>Nematocera</taxon>
        <taxon>Culicoidea</taxon>
        <taxon>Culicidae</taxon>
        <taxon>Anophelinae</taxon>
        <taxon>Anopheles</taxon>
    </lineage>
</organism>
<evidence type="ECO:0000313" key="1">
    <source>
        <dbReference type="EMBL" id="ETN65431.1"/>
    </source>
</evidence>
<dbReference type="EnsemblMetazoa" id="ADAC002804-RA">
    <property type="protein sequence ID" value="ADAC002804-PA"/>
    <property type="gene ID" value="ADAC002804"/>
</dbReference>
<accession>W5JMU9</accession>
<dbReference type="Proteomes" id="UP000000673">
    <property type="component" value="Unassembled WGS sequence"/>
</dbReference>
<dbReference type="AlphaFoldDB" id="W5JMU9"/>
<evidence type="ECO:0000313" key="3">
    <source>
        <dbReference type="Proteomes" id="UP000000673"/>
    </source>
</evidence>
<reference evidence="1" key="2">
    <citation type="submission" date="2010-05" db="EMBL/GenBank/DDBJ databases">
        <authorList>
            <person name="Almeida L.G."/>
            <person name="Nicolas M.F."/>
            <person name="Souza R.C."/>
            <person name="Vasconcelos A.T.R."/>
        </authorList>
    </citation>
    <scope>NUCLEOTIDE SEQUENCE</scope>
</reference>
<reference evidence="1" key="3">
    <citation type="journal article" date="2013" name="Nucleic Acids Res.">
        <title>The genome of Anopheles darlingi, the main neotropical malaria vector.</title>
        <authorList>
            <person name="Marinotti O."/>
            <person name="Cerqueira G.C."/>
            <person name="de Almeida L.G."/>
            <person name="Ferro M.I."/>
            <person name="Loreto E.L."/>
            <person name="Zaha A."/>
            <person name="Teixeira S.M."/>
            <person name="Wespiser A.R."/>
            <person name="Almeida E Silva A."/>
            <person name="Schlindwein A.D."/>
            <person name="Pacheco A.C."/>
            <person name="Silva A.L."/>
            <person name="Graveley B.R."/>
            <person name="Walenz B.P."/>
            <person name="Lima Bde A."/>
            <person name="Ribeiro C.A."/>
            <person name="Nunes-Silva C.G."/>
            <person name="de Carvalho C.R."/>
            <person name="Soares C.M."/>
            <person name="de Menezes C.B."/>
            <person name="Matiolli C."/>
            <person name="Caffrey D."/>
            <person name="Araujo D.A."/>
            <person name="de Oliveira D.M."/>
            <person name="Golenbock D."/>
            <person name="Grisard E.C."/>
            <person name="Fantinatti-Garboggini F."/>
            <person name="de Carvalho F.M."/>
            <person name="Barcellos F.G."/>
            <person name="Prosdocimi F."/>
            <person name="May G."/>
            <person name="Azevedo Junior G.M."/>
            <person name="Guimaraes G.M."/>
            <person name="Goldman G.H."/>
            <person name="Padilha I.Q."/>
            <person name="Batista Jda S."/>
            <person name="Ferro J.A."/>
            <person name="Ribeiro J.M."/>
            <person name="Fietto J.L."/>
            <person name="Dabbas K.M."/>
            <person name="Cerdeira L."/>
            <person name="Agnez-Lima L.F."/>
            <person name="Brocchi M."/>
            <person name="de Carvalho M.O."/>
            <person name="Teixeira Mde M."/>
            <person name="Diniz Maia Mde M."/>
            <person name="Goldman M.H."/>
            <person name="Cruz Schneider M.P."/>
            <person name="Felipe M.S."/>
            <person name="Hungria M."/>
            <person name="Nicolas M.F."/>
            <person name="Pereira M."/>
            <person name="Montes M.A."/>
            <person name="Cantao M.E."/>
            <person name="Vincentz M."/>
            <person name="Rafael M.S."/>
            <person name="Silverman N."/>
            <person name="Stoco P.H."/>
            <person name="Souza R.C."/>
            <person name="Vicentini R."/>
            <person name="Gazzinelli R.T."/>
            <person name="Neves Rde O."/>
            <person name="Silva R."/>
            <person name="Astolfi-Filho S."/>
            <person name="Maciel T.E."/>
            <person name="Urmenyi T.P."/>
            <person name="Tadei W.P."/>
            <person name="Camargo E.P."/>
            <person name="de Vasconcelos A.T."/>
        </authorList>
    </citation>
    <scope>NUCLEOTIDE SEQUENCE</scope>
</reference>
<reference evidence="1 3" key="1">
    <citation type="journal article" date="2010" name="BMC Genomics">
        <title>Combination of measures distinguishes pre-miRNAs from other stem-loops in the genome of the newly sequenced Anopheles darlingi.</title>
        <authorList>
            <person name="Mendes N.D."/>
            <person name="Freitas A.T."/>
            <person name="Vasconcelos A.T."/>
            <person name="Sagot M.F."/>
        </authorList>
    </citation>
    <scope>NUCLEOTIDE SEQUENCE</scope>
</reference>
<evidence type="ECO:0000313" key="2">
    <source>
        <dbReference type="EnsemblMetazoa" id="ADAC002804-PA"/>
    </source>
</evidence>
<dbReference type="VEuPathDB" id="VectorBase:ADAC002804"/>
<dbReference type="EMBL" id="ADMH02000654">
    <property type="protein sequence ID" value="ETN65431.1"/>
    <property type="molecule type" value="Genomic_DNA"/>
</dbReference>
<keyword evidence="3" id="KW-1185">Reference proteome</keyword>
<proteinExistence type="predicted"/>
<name>W5JMU9_ANODA</name>
<dbReference type="HOGENOM" id="CLU_1742083_0_0_1"/>
<gene>
    <name evidence="1" type="ORF">AND_002804</name>
</gene>